<dbReference type="AlphaFoldDB" id="A0A6G1FYQ0"/>
<feature type="region of interest" description="Disordered" evidence="1">
    <location>
        <begin position="97"/>
        <end position="243"/>
    </location>
</feature>
<dbReference type="GeneID" id="54423923"/>
<name>A0A6G1FYQ0_9PEZI</name>
<feature type="region of interest" description="Disordered" evidence="1">
    <location>
        <begin position="931"/>
        <end position="950"/>
    </location>
</feature>
<dbReference type="PANTHER" id="PTHR15992:SF5">
    <property type="entry name" value="HOLLIDAY JUNCTION RECOGNITION PROTEIN"/>
    <property type="match status" value="1"/>
</dbReference>
<feature type="compositionally biased region" description="Basic and acidic residues" evidence="1">
    <location>
        <begin position="21"/>
        <end position="30"/>
    </location>
</feature>
<feature type="region of interest" description="Disordered" evidence="1">
    <location>
        <begin position="1"/>
        <end position="30"/>
    </location>
</feature>
<dbReference type="RefSeq" id="XP_033532320.1">
    <property type="nucleotide sequence ID" value="XM_033683353.1"/>
</dbReference>
<feature type="compositionally biased region" description="Low complexity" evidence="1">
    <location>
        <begin position="965"/>
        <end position="992"/>
    </location>
</feature>
<dbReference type="InterPro" id="IPR018465">
    <property type="entry name" value="Scm3/HJURP"/>
</dbReference>
<dbReference type="PANTHER" id="PTHR15992">
    <property type="entry name" value="HOLLIDAY JUNCTION RECOGNITION PROTEIN"/>
    <property type="match status" value="1"/>
</dbReference>
<organism evidence="2">
    <name type="scientific">Eremomyces bilateralis CBS 781.70</name>
    <dbReference type="NCBI Taxonomy" id="1392243"/>
    <lineage>
        <taxon>Eukaryota</taxon>
        <taxon>Fungi</taxon>
        <taxon>Dikarya</taxon>
        <taxon>Ascomycota</taxon>
        <taxon>Pezizomycotina</taxon>
        <taxon>Dothideomycetes</taxon>
        <taxon>Dothideomycetes incertae sedis</taxon>
        <taxon>Eremomycetales</taxon>
        <taxon>Eremomycetaceae</taxon>
        <taxon>Eremomyces</taxon>
    </lineage>
</organism>
<evidence type="ECO:0000256" key="1">
    <source>
        <dbReference type="SAM" id="MobiDB-lite"/>
    </source>
</evidence>
<feature type="region of interest" description="Disordered" evidence="1">
    <location>
        <begin position="763"/>
        <end position="814"/>
    </location>
</feature>
<dbReference type="GO" id="GO:0005634">
    <property type="term" value="C:nucleus"/>
    <property type="evidence" value="ECO:0007669"/>
    <property type="project" value="InterPro"/>
</dbReference>
<dbReference type="EMBL" id="ML975165">
    <property type="protein sequence ID" value="KAF1810689.1"/>
    <property type="molecule type" value="Genomic_DNA"/>
</dbReference>
<dbReference type="InterPro" id="IPR009057">
    <property type="entry name" value="Homeodomain-like_sf"/>
</dbReference>
<gene>
    <name evidence="2 4" type="ORF">P152DRAFT_93496</name>
</gene>
<evidence type="ECO:0000313" key="2">
    <source>
        <dbReference type="EMBL" id="KAF1810689.1"/>
    </source>
</evidence>
<feature type="compositionally biased region" description="Pro residues" evidence="1">
    <location>
        <begin position="1169"/>
        <end position="1179"/>
    </location>
</feature>
<proteinExistence type="predicted"/>
<feature type="region of interest" description="Disordered" evidence="1">
    <location>
        <begin position="965"/>
        <end position="998"/>
    </location>
</feature>
<feature type="compositionally biased region" description="Polar residues" evidence="1">
    <location>
        <begin position="186"/>
        <end position="196"/>
    </location>
</feature>
<dbReference type="InterPro" id="IPR009072">
    <property type="entry name" value="Histone-fold"/>
</dbReference>
<dbReference type="Proteomes" id="UP000504638">
    <property type="component" value="Unplaced"/>
</dbReference>
<dbReference type="OrthoDB" id="2420608at2759"/>
<reference evidence="4" key="2">
    <citation type="submission" date="2020-04" db="EMBL/GenBank/DDBJ databases">
        <authorList>
            <consortium name="NCBI Genome Project"/>
        </authorList>
    </citation>
    <scope>NUCLEOTIDE SEQUENCE</scope>
    <source>
        <strain evidence="4">CBS 781.70</strain>
    </source>
</reference>
<dbReference type="Gene3D" id="1.10.20.10">
    <property type="entry name" value="Histone, subunit A"/>
    <property type="match status" value="1"/>
</dbReference>
<feature type="compositionally biased region" description="Low complexity" evidence="1">
    <location>
        <begin position="144"/>
        <end position="155"/>
    </location>
</feature>
<feature type="region of interest" description="Disordered" evidence="1">
    <location>
        <begin position="1139"/>
        <end position="1202"/>
    </location>
</feature>
<reference evidence="2 4" key="1">
    <citation type="submission" date="2020-01" db="EMBL/GenBank/DDBJ databases">
        <authorList>
            <consortium name="DOE Joint Genome Institute"/>
            <person name="Haridas S."/>
            <person name="Albert R."/>
            <person name="Binder M."/>
            <person name="Bloem J."/>
            <person name="Labutti K."/>
            <person name="Salamov A."/>
            <person name="Andreopoulos B."/>
            <person name="Baker S.E."/>
            <person name="Barry K."/>
            <person name="Bills G."/>
            <person name="Bluhm B.H."/>
            <person name="Cannon C."/>
            <person name="Castanera R."/>
            <person name="Culley D.E."/>
            <person name="Daum C."/>
            <person name="Ezra D."/>
            <person name="Gonzalez J.B."/>
            <person name="Henrissat B."/>
            <person name="Kuo A."/>
            <person name="Liang C."/>
            <person name="Lipzen A."/>
            <person name="Lutzoni F."/>
            <person name="Magnuson J."/>
            <person name="Mondo S."/>
            <person name="Nolan M."/>
            <person name="Ohm R."/>
            <person name="Pangilinan J."/>
            <person name="Park H.-J."/>
            <person name="Ramirez L."/>
            <person name="Alfaro M."/>
            <person name="Sun H."/>
            <person name="Tritt A."/>
            <person name="Yoshinaga Y."/>
            <person name="Zwiers L.-H."/>
            <person name="Turgeon B.G."/>
            <person name="Goodwin S.B."/>
            <person name="Spatafora J.W."/>
            <person name="Crous P.W."/>
            <person name="Grigoriev I.V."/>
        </authorList>
    </citation>
    <scope>NUCLEOTIDE SEQUENCE</scope>
    <source>
        <strain evidence="2 4">CBS 781.70</strain>
    </source>
</reference>
<evidence type="ECO:0000313" key="4">
    <source>
        <dbReference type="RefSeq" id="XP_033532320.1"/>
    </source>
</evidence>
<feature type="compositionally biased region" description="Acidic residues" evidence="1">
    <location>
        <begin position="99"/>
        <end position="131"/>
    </location>
</feature>
<evidence type="ECO:0008006" key="5">
    <source>
        <dbReference type="Google" id="ProtNLM"/>
    </source>
</evidence>
<protein>
    <recommendedName>
        <fullName evidence="5">Myb-like domain-containing protein</fullName>
    </recommendedName>
</protein>
<accession>A0A6G1FYQ0</accession>
<dbReference type="Pfam" id="PF10384">
    <property type="entry name" value="Scm3"/>
    <property type="match status" value="1"/>
</dbReference>
<evidence type="ECO:0000313" key="3">
    <source>
        <dbReference type="Proteomes" id="UP000504638"/>
    </source>
</evidence>
<dbReference type="SUPFAM" id="SSF46689">
    <property type="entry name" value="Homeodomain-like"/>
    <property type="match status" value="1"/>
</dbReference>
<keyword evidence="3" id="KW-1185">Reference proteome</keyword>
<dbReference type="GO" id="GO:0042393">
    <property type="term" value="F:histone binding"/>
    <property type="evidence" value="ECO:0007669"/>
    <property type="project" value="InterPro"/>
</dbReference>
<sequence>MERPLKRRRTSQDPDETGTDNLEHDRRRNDHRLKSAFESIILKYSRDFSAVGDEIDLRTGQIVVDNGHLSHMRDENDVGAADEEDDAVAFLRSFAEQFREDEIDTGGEDDSGDEEESSEYELVDELVDENGEDLRTDVGDEGNAAAEAYAHSVEAILRQTRIQTGAPGQDTPPNDSADVDHFELWPSQSAEASNTIPLDPALDEPNSDVIQGPVDWKDAPPIERYSSPVTQHHSPQDKPLDGSYLQRYAKTLVSQVSNFIAQLPSDERQKKQKSILRAALQMQQSQLAVPPLKAKKNPSVWTFSRPEKRKRNDYDSEELEYDAADDSIDDYEPPDHCDSWKDVADSYDPFGIFDLNFVARSRYPQNVKRPRKLLPFTPKDEELISHLRDHCNFGWHDIASYFTDKNLNQIQYHYYTKIRSDDWREKRGRADEEGAQAELLAERRQHERDAQASRTCVFRKELQDKMFDLIWKIPRKPKSLSYFSIYSKPGYPSLEVPCYVKVTVTGATNWQHPGSKISESAANEHDDRAYMQEPALKHPPSFALLPPEPVVDPFAAYVPSSIIMNPPFYGYMDHQDQPYKEVRGYWVAHQFCPMKDHPDGGAWASVSTFPGTLTVPIESEKMGADGENLDAGLVDQLSRSEDIAVLFSQCDPEFLATQPRKPWERKIVPKLSPLVHSLPGPDPRLILSRETKDPFAPDLRMGDATAYSSYHQEFGRAQFFEAQRKTPVHLLPPRLPAAAPTPTDYFDLQQRTHRIPCSPYIRPGTASSLQTESAVETSRPASRASSFQTVSAAETVSRPASRASSQGGPGNAFINISRKPWQGHVGANHLLSAPKNLPPTGRFSVPVDPSRFGGNKISVLQPRADQGINPSTLNPSRHGRLPTPTSEIHQHGHRGAFDDVPHEQGLPPTFGQQAMKNQIAAILSPKDPEAYTSDVPRVLSQNPTPAPDSVDALVVEPSIRASLESLSRSASASRPSNTTETPSATPSTPNTPDEVSAATPLSNRASVNQFKHQLISPATQHPYYTLGSSDATDFQHQKWAQFNQKNASDIKRNEGVEISDWANATTASQNLSAVCDDSARTVSSPRRALQPVQSRMRKGISNLKYASLDGAMDYVEINDNPFDELSDKVENVPDIPHEDEENRLFRSEAPQPSSALHVRSESMEVELEPPSPKYIPPVPITRGHSRRKTRLPQFSGSEDELA</sequence>
<reference evidence="4" key="3">
    <citation type="submission" date="2025-04" db="UniProtKB">
        <authorList>
            <consortium name="RefSeq"/>
        </authorList>
    </citation>
    <scope>IDENTIFICATION</scope>
    <source>
        <strain evidence="4">CBS 781.70</strain>
    </source>
</reference>
<feature type="compositionally biased region" description="Polar residues" evidence="1">
    <location>
        <begin position="765"/>
        <end position="794"/>
    </location>
</feature>
<dbReference type="GO" id="GO:0046982">
    <property type="term" value="F:protein heterodimerization activity"/>
    <property type="evidence" value="ECO:0007669"/>
    <property type="project" value="InterPro"/>
</dbReference>